<dbReference type="PANTHER" id="PTHR47338:SF29">
    <property type="entry name" value="ZN(2)-C6 FUNGAL-TYPE DOMAIN-CONTAINING PROTEIN"/>
    <property type="match status" value="1"/>
</dbReference>
<evidence type="ECO:0000256" key="3">
    <source>
        <dbReference type="ARBA" id="ARBA00023015"/>
    </source>
</evidence>
<dbReference type="OrthoDB" id="2309723at2759"/>
<evidence type="ECO:0000256" key="6">
    <source>
        <dbReference type="SAM" id="MobiDB-lite"/>
    </source>
</evidence>
<dbReference type="GO" id="GO:0005634">
    <property type="term" value="C:nucleus"/>
    <property type="evidence" value="ECO:0007669"/>
    <property type="project" value="UniProtKB-SubCell"/>
</dbReference>
<dbReference type="AlphaFoldDB" id="A0A4Q1BPX6"/>
<feature type="compositionally biased region" description="Polar residues" evidence="6">
    <location>
        <begin position="181"/>
        <end position="199"/>
    </location>
</feature>
<dbReference type="CDD" id="cd12148">
    <property type="entry name" value="fungal_TF_MHR"/>
    <property type="match status" value="1"/>
</dbReference>
<keyword evidence="5" id="KW-0539">Nucleus</keyword>
<organism evidence="8 9">
    <name type="scientific">Tremella mesenterica</name>
    <name type="common">Jelly fungus</name>
    <dbReference type="NCBI Taxonomy" id="5217"/>
    <lineage>
        <taxon>Eukaryota</taxon>
        <taxon>Fungi</taxon>
        <taxon>Dikarya</taxon>
        <taxon>Basidiomycota</taxon>
        <taxon>Agaricomycotina</taxon>
        <taxon>Tremellomycetes</taxon>
        <taxon>Tremellales</taxon>
        <taxon>Tremellaceae</taxon>
        <taxon>Tremella</taxon>
    </lineage>
</organism>
<dbReference type="EMBL" id="SDIL01000025">
    <property type="protein sequence ID" value="RXK39890.1"/>
    <property type="molecule type" value="Genomic_DNA"/>
</dbReference>
<dbReference type="CDD" id="cd00067">
    <property type="entry name" value="GAL4"/>
    <property type="match status" value="1"/>
</dbReference>
<evidence type="ECO:0000313" key="9">
    <source>
        <dbReference type="Proteomes" id="UP000289152"/>
    </source>
</evidence>
<dbReference type="GO" id="GO:0008270">
    <property type="term" value="F:zinc ion binding"/>
    <property type="evidence" value="ECO:0007669"/>
    <property type="project" value="InterPro"/>
</dbReference>
<dbReference type="GO" id="GO:0000981">
    <property type="term" value="F:DNA-binding transcription factor activity, RNA polymerase II-specific"/>
    <property type="evidence" value="ECO:0007669"/>
    <property type="project" value="InterPro"/>
</dbReference>
<evidence type="ECO:0000256" key="2">
    <source>
        <dbReference type="ARBA" id="ARBA00022723"/>
    </source>
</evidence>
<keyword evidence="2" id="KW-0479">Metal-binding</keyword>
<dbReference type="InParanoid" id="A0A4Q1BPX6"/>
<keyword evidence="3" id="KW-0805">Transcription regulation</keyword>
<sequence length="815" mass="91238">MHPPPHPYHQYHPPPHSANARKRFPLESATDGLKVHRRHPIQPYATSPDRPDSMSPDKKGKGRPPGQPLRRGDACLMCRAKKLKCSANKPECDQCAKRKDRCVYDAVRPASRVEKLERKLAEIEEAELRAVLAARRHSSELGLAHPNIPHDMNLPPPMPIDFGLYQFQPVPVHISHESFIPQSHETSNESSPHQNTLADPNSWNWSSSNPFDPLSQDPSGVQLDQLPWPLLGASNEVSTLWTGNNPDLPPGGTPSSDTTGMGMDSLHSLGLDHNLESINMNPVQAVLHTPVNHSSYIQNQFHPLSAQSFSSSVPPEAAKAIDGVLSHASAYSEFILTERDISQSAQDYLLDLFFCPPRHLFGSEVFTEAQFRAKCQLSPPERPHPCLLFAMYTVAASGSYIPGVRALADSLYAIATTKLDESIAQEDRVLDAIRASKLLGKWLFNRARALEAHTMTWKSVSLVTACQLDKIPSSTWTPEMLDKRNAIECPWPILGPPKNQYELMERIHAFWGTWGNATGASLMLPWETFIRDDLIRTPLPREPSAYSDGSLVREPDIYLRDIYEMPHGCNKRSNYICFYILTAAHLIHRAKTLRSEMPEHRPTFRELNLRSSAHPQPVRSFCARRDHPAAYQELIDATQHMLKNIPREHQMRLSQTPPWSSPDVPLVHSLLVSVRLFLHDPEGDDYDRDACLDAARELVTMIKHWIQQLMKADQAVNPSCTPGSMPETVDGCGATDKLSSRNKNGVGGPYVLTPWFWTAERLVRGAKVLRGLGRLEEAQTCTDDAASVISGLRSLGVLYPMAQESAEWMDKMSFD</sequence>
<feature type="compositionally biased region" description="Basic and acidic residues" evidence="6">
    <location>
        <begin position="49"/>
        <end position="59"/>
    </location>
</feature>
<comment type="caution">
    <text evidence="8">The sequence shown here is derived from an EMBL/GenBank/DDBJ whole genome shotgun (WGS) entry which is preliminary data.</text>
</comment>
<name>A0A4Q1BPX6_TREME</name>
<dbReference type="PROSITE" id="PS00463">
    <property type="entry name" value="ZN2_CY6_FUNGAL_1"/>
    <property type="match status" value="1"/>
</dbReference>
<proteinExistence type="predicted"/>
<dbReference type="Gene3D" id="4.10.240.10">
    <property type="entry name" value="Zn(2)-C6 fungal-type DNA-binding domain"/>
    <property type="match status" value="1"/>
</dbReference>
<feature type="region of interest" description="Disordered" evidence="6">
    <location>
        <begin position="1"/>
        <end position="71"/>
    </location>
</feature>
<dbReference type="PANTHER" id="PTHR47338">
    <property type="entry name" value="ZN(II)2CYS6 TRANSCRIPTION FACTOR (EUROFUNG)-RELATED"/>
    <property type="match status" value="1"/>
</dbReference>
<feature type="region of interest" description="Disordered" evidence="6">
    <location>
        <begin position="181"/>
        <end position="226"/>
    </location>
</feature>
<dbReference type="VEuPathDB" id="FungiDB:TREMEDRAFT_66005"/>
<feature type="compositionally biased region" description="Pro residues" evidence="6">
    <location>
        <begin position="1"/>
        <end position="16"/>
    </location>
</feature>
<dbReference type="InterPro" id="IPR050815">
    <property type="entry name" value="TF_fung"/>
</dbReference>
<gene>
    <name evidence="8" type="ORF">M231_02824</name>
</gene>
<keyword evidence="9" id="KW-1185">Reference proteome</keyword>
<comment type="subcellular location">
    <subcellularLocation>
        <location evidence="1">Nucleus</location>
    </subcellularLocation>
</comment>
<dbReference type="InterPro" id="IPR036864">
    <property type="entry name" value="Zn2-C6_fun-type_DNA-bd_sf"/>
</dbReference>
<evidence type="ECO:0000256" key="5">
    <source>
        <dbReference type="ARBA" id="ARBA00023242"/>
    </source>
</evidence>
<evidence type="ECO:0000259" key="7">
    <source>
        <dbReference type="PROSITE" id="PS50048"/>
    </source>
</evidence>
<evidence type="ECO:0000256" key="1">
    <source>
        <dbReference type="ARBA" id="ARBA00004123"/>
    </source>
</evidence>
<keyword evidence="4" id="KW-0804">Transcription</keyword>
<feature type="domain" description="Zn(2)-C6 fungal-type" evidence="7">
    <location>
        <begin position="74"/>
        <end position="104"/>
    </location>
</feature>
<dbReference type="InterPro" id="IPR001138">
    <property type="entry name" value="Zn2Cys6_DnaBD"/>
</dbReference>
<reference evidence="8 9" key="1">
    <citation type="submission" date="2016-06" db="EMBL/GenBank/DDBJ databases">
        <title>Evolution of pathogenesis and genome organization in the Tremellales.</title>
        <authorList>
            <person name="Cuomo C."/>
            <person name="Litvintseva A."/>
            <person name="Heitman J."/>
            <person name="Chen Y."/>
            <person name="Sun S."/>
            <person name="Springer D."/>
            <person name="Dromer F."/>
            <person name="Young S."/>
            <person name="Zeng Q."/>
            <person name="Chapman S."/>
            <person name="Gujja S."/>
            <person name="Saif S."/>
            <person name="Birren B."/>
        </authorList>
    </citation>
    <scope>NUCLEOTIDE SEQUENCE [LARGE SCALE GENOMIC DNA]</scope>
    <source>
        <strain evidence="8 9">ATCC 28783</strain>
    </source>
</reference>
<evidence type="ECO:0000313" key="8">
    <source>
        <dbReference type="EMBL" id="RXK39890.1"/>
    </source>
</evidence>
<dbReference type="SMART" id="SM00066">
    <property type="entry name" value="GAL4"/>
    <property type="match status" value="1"/>
</dbReference>
<dbReference type="SUPFAM" id="SSF57701">
    <property type="entry name" value="Zn2/Cys6 DNA-binding domain"/>
    <property type="match status" value="1"/>
</dbReference>
<dbReference type="OMA" id="CTYLEET"/>
<accession>A0A4Q1BPX6</accession>
<dbReference type="Pfam" id="PF00172">
    <property type="entry name" value="Zn_clus"/>
    <property type="match status" value="1"/>
</dbReference>
<dbReference type="Proteomes" id="UP000289152">
    <property type="component" value="Unassembled WGS sequence"/>
</dbReference>
<dbReference type="STRING" id="5217.A0A4Q1BPX6"/>
<protein>
    <recommendedName>
        <fullName evidence="7">Zn(2)-C6 fungal-type domain-containing protein</fullName>
    </recommendedName>
</protein>
<evidence type="ECO:0000256" key="4">
    <source>
        <dbReference type="ARBA" id="ARBA00023163"/>
    </source>
</evidence>
<dbReference type="PROSITE" id="PS50048">
    <property type="entry name" value="ZN2_CY6_FUNGAL_2"/>
    <property type="match status" value="1"/>
</dbReference>